<reference evidence="1 2" key="2">
    <citation type="journal article" date="2022" name="Mol. Ecol. Resour.">
        <title>The genomes of chicory, endive, great burdock and yacon provide insights into Asteraceae paleo-polyploidization history and plant inulin production.</title>
        <authorList>
            <person name="Fan W."/>
            <person name="Wang S."/>
            <person name="Wang H."/>
            <person name="Wang A."/>
            <person name="Jiang F."/>
            <person name="Liu H."/>
            <person name="Zhao H."/>
            <person name="Xu D."/>
            <person name="Zhang Y."/>
        </authorList>
    </citation>
    <scope>NUCLEOTIDE SEQUENCE [LARGE SCALE GENOMIC DNA]</scope>
    <source>
        <strain evidence="2">cv. Yunnan</strain>
        <tissue evidence="1">Leaves</tissue>
    </source>
</reference>
<proteinExistence type="predicted"/>
<evidence type="ECO:0000313" key="2">
    <source>
        <dbReference type="Proteomes" id="UP001056120"/>
    </source>
</evidence>
<sequence>MMLYWDGTWHSREFNCKARTTLSDCHGPISAGDDTRRQILHFFPPSDHTFNLNRRPFSPAVVRTWGAWPTDGDVDILR</sequence>
<evidence type="ECO:0000313" key="1">
    <source>
        <dbReference type="EMBL" id="KAI3796408.1"/>
    </source>
</evidence>
<dbReference type="EMBL" id="CM042029">
    <property type="protein sequence ID" value="KAI3796408.1"/>
    <property type="molecule type" value="Genomic_DNA"/>
</dbReference>
<dbReference type="Proteomes" id="UP001056120">
    <property type="component" value="Linkage Group LG12"/>
</dbReference>
<reference evidence="2" key="1">
    <citation type="journal article" date="2022" name="Mol. Ecol. Resour.">
        <title>The genomes of chicory, endive, great burdock and yacon provide insights into Asteraceae palaeo-polyploidization history and plant inulin production.</title>
        <authorList>
            <person name="Fan W."/>
            <person name="Wang S."/>
            <person name="Wang H."/>
            <person name="Wang A."/>
            <person name="Jiang F."/>
            <person name="Liu H."/>
            <person name="Zhao H."/>
            <person name="Xu D."/>
            <person name="Zhang Y."/>
        </authorList>
    </citation>
    <scope>NUCLEOTIDE SEQUENCE [LARGE SCALE GENOMIC DNA]</scope>
    <source>
        <strain evidence="2">cv. Yunnan</strain>
    </source>
</reference>
<accession>A0ACB9HLW0</accession>
<organism evidence="1 2">
    <name type="scientific">Smallanthus sonchifolius</name>
    <dbReference type="NCBI Taxonomy" id="185202"/>
    <lineage>
        <taxon>Eukaryota</taxon>
        <taxon>Viridiplantae</taxon>
        <taxon>Streptophyta</taxon>
        <taxon>Embryophyta</taxon>
        <taxon>Tracheophyta</taxon>
        <taxon>Spermatophyta</taxon>
        <taxon>Magnoliopsida</taxon>
        <taxon>eudicotyledons</taxon>
        <taxon>Gunneridae</taxon>
        <taxon>Pentapetalae</taxon>
        <taxon>asterids</taxon>
        <taxon>campanulids</taxon>
        <taxon>Asterales</taxon>
        <taxon>Asteraceae</taxon>
        <taxon>Asteroideae</taxon>
        <taxon>Heliantheae alliance</taxon>
        <taxon>Millerieae</taxon>
        <taxon>Smallanthus</taxon>
    </lineage>
</organism>
<protein>
    <submittedName>
        <fullName evidence="1">Uncharacterized protein</fullName>
    </submittedName>
</protein>
<name>A0ACB9HLW0_9ASTR</name>
<comment type="caution">
    <text evidence="1">The sequence shown here is derived from an EMBL/GenBank/DDBJ whole genome shotgun (WGS) entry which is preliminary data.</text>
</comment>
<gene>
    <name evidence="1" type="ORF">L1987_39078</name>
</gene>
<keyword evidence="2" id="KW-1185">Reference proteome</keyword>